<name>A0A087SVG6_STEMI</name>
<reference evidence="2 3" key="1">
    <citation type="submission" date="2013-11" db="EMBL/GenBank/DDBJ databases">
        <title>Genome sequencing of Stegodyphus mimosarum.</title>
        <authorList>
            <person name="Bechsgaard J."/>
        </authorList>
    </citation>
    <scope>NUCLEOTIDE SEQUENCE [LARGE SCALE GENOMIC DNA]</scope>
</reference>
<keyword evidence="3" id="KW-1185">Reference proteome</keyword>
<feature type="region of interest" description="Disordered" evidence="1">
    <location>
        <begin position="71"/>
        <end position="105"/>
    </location>
</feature>
<dbReference type="Proteomes" id="UP000054359">
    <property type="component" value="Unassembled WGS sequence"/>
</dbReference>
<evidence type="ECO:0000313" key="3">
    <source>
        <dbReference type="Proteomes" id="UP000054359"/>
    </source>
</evidence>
<protein>
    <submittedName>
        <fullName evidence="2">Uncharacterized protein</fullName>
    </submittedName>
</protein>
<gene>
    <name evidence="2" type="ORF">X975_05326</name>
</gene>
<accession>A0A087SVG6</accession>
<organism evidence="2 3">
    <name type="scientific">Stegodyphus mimosarum</name>
    <name type="common">African social velvet spider</name>
    <dbReference type="NCBI Taxonomy" id="407821"/>
    <lineage>
        <taxon>Eukaryota</taxon>
        <taxon>Metazoa</taxon>
        <taxon>Ecdysozoa</taxon>
        <taxon>Arthropoda</taxon>
        <taxon>Chelicerata</taxon>
        <taxon>Arachnida</taxon>
        <taxon>Araneae</taxon>
        <taxon>Araneomorphae</taxon>
        <taxon>Entelegynae</taxon>
        <taxon>Eresoidea</taxon>
        <taxon>Eresidae</taxon>
        <taxon>Stegodyphus</taxon>
    </lineage>
</organism>
<dbReference type="AlphaFoldDB" id="A0A087SVG6"/>
<dbReference type="OrthoDB" id="6435889at2759"/>
<proteinExistence type="predicted"/>
<dbReference type="EMBL" id="KK112148">
    <property type="protein sequence ID" value="KFM56855.1"/>
    <property type="molecule type" value="Genomic_DNA"/>
</dbReference>
<evidence type="ECO:0000313" key="2">
    <source>
        <dbReference type="EMBL" id="KFM56855.1"/>
    </source>
</evidence>
<feature type="non-terminal residue" evidence="2">
    <location>
        <position position="126"/>
    </location>
</feature>
<sequence>MKRFRRRISHTFHTQRMNSDNGISDLAERLSIEENLKENGDISKNGGRFGFLARASRSLSLSTSRIIDIHKSNTSVPEDPEFSRNFSQVAESKRSSNRSTSPKIVPWKRSRDFSRLLNRTNGEKLQ</sequence>
<evidence type="ECO:0000256" key="1">
    <source>
        <dbReference type="SAM" id="MobiDB-lite"/>
    </source>
</evidence>